<name>A0A7J4J087_9ARCH</name>
<dbReference type="EMBL" id="DUGC01000123">
    <property type="protein sequence ID" value="HIH10550.1"/>
    <property type="molecule type" value="Genomic_DNA"/>
</dbReference>
<dbReference type="SUPFAM" id="SSF53448">
    <property type="entry name" value="Nucleotide-diphospho-sugar transferases"/>
    <property type="match status" value="1"/>
</dbReference>
<dbReference type="AlphaFoldDB" id="A0A7J4J087"/>
<dbReference type="CDD" id="cd04179">
    <property type="entry name" value="DPM_DPG-synthase_like"/>
    <property type="match status" value="1"/>
</dbReference>
<reference evidence="3" key="1">
    <citation type="journal article" date="2020" name="bioRxiv">
        <title>A rank-normalized archaeal taxonomy based on genome phylogeny resolves widespread incomplete and uneven classifications.</title>
        <authorList>
            <person name="Rinke C."/>
            <person name="Chuvochina M."/>
            <person name="Mussig A.J."/>
            <person name="Chaumeil P.-A."/>
            <person name="Waite D.W."/>
            <person name="Whitman W.B."/>
            <person name="Parks D.H."/>
            <person name="Hugenholtz P."/>
        </authorList>
    </citation>
    <scope>NUCLEOTIDE SEQUENCE [LARGE SCALE GENOMIC DNA]</scope>
</reference>
<protein>
    <submittedName>
        <fullName evidence="2">Glycosyltransferase family 2 protein</fullName>
    </submittedName>
</protein>
<gene>
    <name evidence="2" type="ORF">HA254_07855</name>
</gene>
<organism evidence="2 3">
    <name type="scientific">Candidatus Iainarchaeum sp</name>
    <dbReference type="NCBI Taxonomy" id="3101447"/>
    <lineage>
        <taxon>Archaea</taxon>
        <taxon>Candidatus Iainarchaeota</taxon>
        <taxon>Candidatus Iainarchaeia</taxon>
        <taxon>Candidatus Iainarchaeales</taxon>
        <taxon>Candidatus Iainarchaeaceae</taxon>
        <taxon>Candidatus Iainarchaeum</taxon>
    </lineage>
</organism>
<evidence type="ECO:0000313" key="3">
    <source>
        <dbReference type="Proteomes" id="UP000565078"/>
    </source>
</evidence>
<dbReference type="Gene3D" id="3.90.550.10">
    <property type="entry name" value="Spore Coat Polysaccharide Biosynthesis Protein SpsA, Chain A"/>
    <property type="match status" value="1"/>
</dbReference>
<evidence type="ECO:0000259" key="1">
    <source>
        <dbReference type="Pfam" id="PF00535"/>
    </source>
</evidence>
<dbReference type="Pfam" id="PF00535">
    <property type="entry name" value="Glycos_transf_2"/>
    <property type="match status" value="1"/>
</dbReference>
<dbReference type="GO" id="GO:0016740">
    <property type="term" value="F:transferase activity"/>
    <property type="evidence" value="ECO:0007669"/>
    <property type="project" value="UniProtKB-KW"/>
</dbReference>
<dbReference type="InterPro" id="IPR050256">
    <property type="entry name" value="Glycosyltransferase_2"/>
</dbReference>
<proteinExistence type="predicted"/>
<dbReference type="PANTHER" id="PTHR48090">
    <property type="entry name" value="UNDECAPRENYL-PHOSPHATE 4-DEOXY-4-FORMAMIDO-L-ARABINOSE TRANSFERASE-RELATED"/>
    <property type="match status" value="1"/>
</dbReference>
<comment type="caution">
    <text evidence="2">The sequence shown here is derived from an EMBL/GenBank/DDBJ whole genome shotgun (WGS) entry which is preliminary data.</text>
</comment>
<keyword evidence="2" id="KW-0808">Transferase</keyword>
<dbReference type="Proteomes" id="UP000565078">
    <property type="component" value="Unassembled WGS sequence"/>
</dbReference>
<dbReference type="InterPro" id="IPR001173">
    <property type="entry name" value="Glyco_trans_2-like"/>
</dbReference>
<dbReference type="InterPro" id="IPR029044">
    <property type="entry name" value="Nucleotide-diphossugar_trans"/>
</dbReference>
<sequence>MKKPELSVVVPCYNEEPSILALAEKFAVHGAGTPFELILVDNGSADNTGKAIEHAAEKYGFVHKEALRMNKGYGNGIKAGLAKAGGEFICWTHADLQADPADIFRAYRMAKDAGSKYIFIKGKRTGRGMADALFTGGMSVFCSIALGKILTDINAQPSLFHSWFLTELADAPDDFSFDLFAFYKAKEKGLEVVRFPVLFLPRRHGKSSWNMGIGARMKFIKRVIDFTLSLRKKVNGHDKSDAPHQ</sequence>
<evidence type="ECO:0000313" key="2">
    <source>
        <dbReference type="EMBL" id="HIH10550.1"/>
    </source>
</evidence>
<feature type="domain" description="Glycosyltransferase 2-like" evidence="1">
    <location>
        <begin position="7"/>
        <end position="115"/>
    </location>
</feature>
<accession>A0A7J4J087</accession>